<evidence type="ECO:0000256" key="7">
    <source>
        <dbReference type="ARBA" id="ARBA00043906"/>
    </source>
</evidence>
<dbReference type="AlphaFoldDB" id="A0A8C4Q666"/>
<keyword evidence="5 8" id="KW-0408">Iron</keyword>
<dbReference type="InterPro" id="IPR001128">
    <property type="entry name" value="Cyt_P450"/>
</dbReference>
<feature type="binding site" description="axial binding residue" evidence="8">
    <location>
        <position position="89"/>
    </location>
    <ligand>
        <name>heme</name>
        <dbReference type="ChEBI" id="CHEBI:30413"/>
    </ligand>
    <ligandPart>
        <name>Fe</name>
        <dbReference type="ChEBI" id="CHEBI:18248"/>
    </ligandPart>
</feature>
<dbReference type="GO" id="GO:0020037">
    <property type="term" value="F:heme binding"/>
    <property type="evidence" value="ECO:0007669"/>
    <property type="project" value="InterPro"/>
</dbReference>
<proteinExistence type="inferred from homology"/>
<keyword evidence="4 9" id="KW-0560">Oxidoreductase</keyword>
<dbReference type="GO" id="GO:0005506">
    <property type="term" value="F:iron ion binding"/>
    <property type="evidence" value="ECO:0007669"/>
    <property type="project" value="InterPro"/>
</dbReference>
<comment type="similarity">
    <text evidence="1 9">Belongs to the cytochrome P450 family.</text>
</comment>
<evidence type="ECO:0000313" key="10">
    <source>
        <dbReference type="Ensembl" id="ENSEBUP00000010364.1"/>
    </source>
</evidence>
<dbReference type="GO" id="GO:0016705">
    <property type="term" value="F:oxidoreductase activity, acting on paired donors, with incorporation or reduction of molecular oxygen"/>
    <property type="evidence" value="ECO:0007669"/>
    <property type="project" value="InterPro"/>
</dbReference>
<dbReference type="PROSITE" id="PS00086">
    <property type="entry name" value="CYTOCHROME_P450"/>
    <property type="match status" value="1"/>
</dbReference>
<dbReference type="InterPro" id="IPR017972">
    <property type="entry name" value="Cyt_P450_CS"/>
</dbReference>
<evidence type="ECO:0000256" key="6">
    <source>
        <dbReference type="ARBA" id="ARBA00023033"/>
    </source>
</evidence>
<sequence>MKLPYLDMVISETLRMFPIAVRLERVCKESIELGGLHLPRGMIIGVPLFALHRDPSIWPEPEEFRFTKEAKEDRNPYTYLPFGAGPRNCIGMRFALMHMKMGLVALIQEPRRPLLPLRQIGQL</sequence>
<comment type="function">
    <text evidence="7">Cytochromes P450 are a group of heme-thiolate monooxygenases. They oxidize a variety of structurally unrelated compounds, including steroids, fatty acids, and xenobiotics.</text>
</comment>
<dbReference type="Gene3D" id="1.10.630.10">
    <property type="entry name" value="Cytochrome P450"/>
    <property type="match status" value="1"/>
</dbReference>
<dbReference type="PRINTS" id="PR00385">
    <property type="entry name" value="P450"/>
</dbReference>
<dbReference type="PANTHER" id="PTHR24302">
    <property type="entry name" value="CYTOCHROME P450 FAMILY 3"/>
    <property type="match status" value="1"/>
</dbReference>
<keyword evidence="2 8" id="KW-0349">Heme</keyword>
<organism evidence="10 11">
    <name type="scientific">Eptatretus burgeri</name>
    <name type="common">Inshore hagfish</name>
    <dbReference type="NCBI Taxonomy" id="7764"/>
    <lineage>
        <taxon>Eukaryota</taxon>
        <taxon>Metazoa</taxon>
        <taxon>Chordata</taxon>
        <taxon>Craniata</taxon>
        <taxon>Vertebrata</taxon>
        <taxon>Cyclostomata</taxon>
        <taxon>Myxini</taxon>
        <taxon>Myxiniformes</taxon>
        <taxon>Myxinidae</taxon>
        <taxon>Eptatretinae</taxon>
        <taxon>Eptatretus</taxon>
    </lineage>
</organism>
<evidence type="ECO:0000256" key="4">
    <source>
        <dbReference type="ARBA" id="ARBA00023002"/>
    </source>
</evidence>
<reference evidence="10" key="2">
    <citation type="submission" date="2025-09" db="UniProtKB">
        <authorList>
            <consortium name="Ensembl"/>
        </authorList>
    </citation>
    <scope>IDENTIFICATION</scope>
</reference>
<evidence type="ECO:0000256" key="8">
    <source>
        <dbReference type="PIRSR" id="PIRSR602403-1"/>
    </source>
</evidence>
<dbReference type="GeneTree" id="ENSGT00950000182958"/>
<dbReference type="InterPro" id="IPR002403">
    <property type="entry name" value="Cyt_P450_E_grp-IV"/>
</dbReference>
<dbReference type="SUPFAM" id="SSF48264">
    <property type="entry name" value="Cytochrome P450"/>
    <property type="match status" value="1"/>
</dbReference>
<dbReference type="Proteomes" id="UP000694388">
    <property type="component" value="Unplaced"/>
</dbReference>
<name>A0A8C4Q666_EPTBU</name>
<dbReference type="PRINTS" id="PR00465">
    <property type="entry name" value="EP450IV"/>
</dbReference>
<evidence type="ECO:0000256" key="2">
    <source>
        <dbReference type="ARBA" id="ARBA00022617"/>
    </source>
</evidence>
<dbReference type="GO" id="GO:0008395">
    <property type="term" value="F:steroid hydroxylase activity"/>
    <property type="evidence" value="ECO:0007669"/>
    <property type="project" value="TreeGrafter"/>
</dbReference>
<dbReference type="OMA" id="CKEDYDY"/>
<keyword evidence="3 8" id="KW-0479">Metal-binding</keyword>
<accession>A0A8C4Q666</accession>
<reference evidence="10" key="1">
    <citation type="submission" date="2025-08" db="UniProtKB">
        <authorList>
            <consortium name="Ensembl"/>
        </authorList>
    </citation>
    <scope>IDENTIFICATION</scope>
</reference>
<evidence type="ECO:0000256" key="5">
    <source>
        <dbReference type="ARBA" id="ARBA00023004"/>
    </source>
</evidence>
<keyword evidence="6 9" id="KW-0503">Monooxygenase</keyword>
<dbReference type="Pfam" id="PF00067">
    <property type="entry name" value="p450"/>
    <property type="match status" value="1"/>
</dbReference>
<evidence type="ECO:0000313" key="11">
    <source>
        <dbReference type="Proteomes" id="UP000694388"/>
    </source>
</evidence>
<evidence type="ECO:0000256" key="9">
    <source>
        <dbReference type="RuleBase" id="RU000461"/>
    </source>
</evidence>
<dbReference type="InterPro" id="IPR036396">
    <property type="entry name" value="Cyt_P450_sf"/>
</dbReference>
<evidence type="ECO:0008006" key="12">
    <source>
        <dbReference type="Google" id="ProtNLM"/>
    </source>
</evidence>
<evidence type="ECO:0000256" key="3">
    <source>
        <dbReference type="ARBA" id="ARBA00022723"/>
    </source>
</evidence>
<comment type="cofactor">
    <cofactor evidence="8">
        <name>heme</name>
        <dbReference type="ChEBI" id="CHEBI:30413"/>
    </cofactor>
</comment>
<evidence type="ECO:0000256" key="1">
    <source>
        <dbReference type="ARBA" id="ARBA00010617"/>
    </source>
</evidence>
<protein>
    <recommendedName>
        <fullName evidence="12">Cytochrome P450</fullName>
    </recommendedName>
</protein>
<dbReference type="InterPro" id="IPR050705">
    <property type="entry name" value="Cytochrome_P450_3A"/>
</dbReference>
<keyword evidence="11" id="KW-1185">Reference proteome</keyword>
<dbReference type="PANTHER" id="PTHR24302:SF15">
    <property type="entry name" value="FATTY-ACID PEROXYGENASE"/>
    <property type="match status" value="1"/>
</dbReference>
<dbReference type="Ensembl" id="ENSEBUT00000010910.1">
    <property type="protein sequence ID" value="ENSEBUP00000010364.1"/>
    <property type="gene ID" value="ENSEBUG00000006671.1"/>
</dbReference>